<dbReference type="AlphaFoldDB" id="A0A640KQB4"/>
<gene>
    <name evidence="1" type="ORF">LtaPh_3320000</name>
</gene>
<comment type="caution">
    <text evidence="1">The sequence shown here is derived from an EMBL/GenBank/DDBJ whole genome shotgun (WGS) entry which is preliminary data.</text>
</comment>
<dbReference type="Proteomes" id="UP000419144">
    <property type="component" value="Unassembled WGS sequence"/>
</dbReference>
<name>A0A640KQB4_LEITA</name>
<organism evidence="1 2">
    <name type="scientific">Leishmania tarentolae</name>
    <name type="common">Sauroleishmania tarentolae</name>
    <dbReference type="NCBI Taxonomy" id="5689"/>
    <lineage>
        <taxon>Eukaryota</taxon>
        <taxon>Discoba</taxon>
        <taxon>Euglenozoa</taxon>
        <taxon>Kinetoplastea</taxon>
        <taxon>Metakinetoplastina</taxon>
        <taxon>Trypanosomatida</taxon>
        <taxon>Trypanosomatidae</taxon>
        <taxon>Leishmaniinae</taxon>
        <taxon>Leishmania</taxon>
        <taxon>lizard Leishmania</taxon>
    </lineage>
</organism>
<accession>A0A640KQB4</accession>
<evidence type="ECO:0000313" key="1">
    <source>
        <dbReference type="EMBL" id="GET91940.1"/>
    </source>
</evidence>
<sequence>MPPIVLARDEPCLFYSLQLIHFSVEPVNSAPNPGPPQETHRVVRNSAEHTAPQPCAGSHIRAWTLPKPLPAPSMCVAPQQPPPCRPPRGASLGVARALSTQRWRGRPQPVRCHRSVRCNAIHSLTAHSSSSAVPRLPRFLGALPCCNQKWFSLGGNWALLASPYTKQAY</sequence>
<dbReference type="VEuPathDB" id="TriTrypDB:LtaPh_3320000"/>
<dbReference type="EMBL" id="BLBS01000052">
    <property type="protein sequence ID" value="GET91940.1"/>
    <property type="molecule type" value="Genomic_DNA"/>
</dbReference>
<proteinExistence type="predicted"/>
<evidence type="ECO:0000313" key="2">
    <source>
        <dbReference type="Proteomes" id="UP000419144"/>
    </source>
</evidence>
<reference evidence="1" key="1">
    <citation type="submission" date="2019-11" db="EMBL/GenBank/DDBJ databases">
        <title>Leishmania tarentolae CDS.</title>
        <authorList>
            <person name="Goto Y."/>
            <person name="Yamagishi J."/>
        </authorList>
    </citation>
    <scope>NUCLEOTIDE SEQUENCE [LARGE SCALE GENOMIC DNA]</scope>
    <source>
        <strain evidence="1">Parrot Tar II</strain>
    </source>
</reference>
<keyword evidence="2" id="KW-1185">Reference proteome</keyword>
<protein>
    <submittedName>
        <fullName evidence="1">Unspecified product</fullName>
    </submittedName>
</protein>